<keyword evidence="12" id="KW-1185">Reference proteome</keyword>
<dbReference type="SMART" id="SM00382">
    <property type="entry name" value="AAA"/>
    <property type="match status" value="1"/>
</dbReference>
<dbReference type="InterPro" id="IPR000897">
    <property type="entry name" value="SRP54_GTPase_dom"/>
</dbReference>
<keyword evidence="3 9" id="KW-0378">Hydrolase</keyword>
<organism evidence="11 12">
    <name type="scientific">Thermodesulfatator autotrophicus</name>
    <dbReference type="NCBI Taxonomy" id="1795632"/>
    <lineage>
        <taxon>Bacteria</taxon>
        <taxon>Pseudomonadati</taxon>
        <taxon>Thermodesulfobacteriota</taxon>
        <taxon>Thermodesulfobacteria</taxon>
        <taxon>Thermodesulfobacteriales</taxon>
        <taxon>Thermodesulfatatoraceae</taxon>
        <taxon>Thermodesulfatator</taxon>
    </lineage>
</organism>
<dbReference type="InterPro" id="IPR004780">
    <property type="entry name" value="SRP"/>
</dbReference>
<evidence type="ECO:0000256" key="9">
    <source>
        <dbReference type="HAMAP-Rule" id="MF_00306"/>
    </source>
</evidence>
<evidence type="ECO:0000259" key="10">
    <source>
        <dbReference type="PROSITE" id="PS00300"/>
    </source>
</evidence>
<keyword evidence="6 9" id="KW-0733">Signal recognition particle</keyword>
<evidence type="ECO:0000256" key="4">
    <source>
        <dbReference type="ARBA" id="ARBA00022884"/>
    </source>
</evidence>
<dbReference type="Pfam" id="PF02881">
    <property type="entry name" value="SRP54_N"/>
    <property type="match status" value="1"/>
</dbReference>
<dbReference type="EMBL" id="LSFI01000043">
    <property type="protein sequence ID" value="OAG27048.1"/>
    <property type="molecule type" value="Genomic_DNA"/>
</dbReference>
<dbReference type="SUPFAM" id="SSF47446">
    <property type="entry name" value="Signal peptide-binding domain"/>
    <property type="match status" value="1"/>
</dbReference>
<dbReference type="Pfam" id="PF02978">
    <property type="entry name" value="SRP_SPB"/>
    <property type="match status" value="1"/>
</dbReference>
<dbReference type="Pfam" id="PF00448">
    <property type="entry name" value="SRP54"/>
    <property type="match status" value="1"/>
</dbReference>
<evidence type="ECO:0000256" key="5">
    <source>
        <dbReference type="ARBA" id="ARBA00023134"/>
    </source>
</evidence>
<dbReference type="CDD" id="cd18539">
    <property type="entry name" value="SRP_G"/>
    <property type="match status" value="1"/>
</dbReference>
<comment type="function">
    <text evidence="9">Involved in targeting and insertion of nascent membrane proteins into the cytoplasmic membrane. Binds to the hydrophobic signal sequence of the ribosome-nascent chain (RNC) as it emerges from the ribosomes. The SRP-RNC complex is then targeted to the cytoplasmic membrane where it interacts with the SRP receptor FtsY.</text>
</comment>
<dbReference type="NCBIfam" id="TIGR00959">
    <property type="entry name" value="ffh"/>
    <property type="match status" value="1"/>
</dbReference>
<feature type="binding site" evidence="9">
    <location>
        <begin position="107"/>
        <end position="114"/>
    </location>
    <ligand>
        <name>GTP</name>
        <dbReference type="ChEBI" id="CHEBI:37565"/>
    </ligand>
</feature>
<protein>
    <recommendedName>
        <fullName evidence="9">Signal recognition particle protein</fullName>
        <ecNumber evidence="9">3.6.5.4</ecNumber>
    </recommendedName>
    <alternativeName>
        <fullName evidence="9">Fifty-four homolog</fullName>
    </alternativeName>
</protein>
<dbReference type="Proteomes" id="UP000076964">
    <property type="component" value="Unassembled WGS sequence"/>
</dbReference>
<evidence type="ECO:0000256" key="8">
    <source>
        <dbReference type="ARBA" id="ARBA00048027"/>
    </source>
</evidence>
<name>A0A177E5J6_9BACT</name>
<reference evidence="11 12" key="1">
    <citation type="submission" date="2016-02" db="EMBL/GenBank/DDBJ databases">
        <title>Draft genome sequence of Thermodesulfatator sp. S606.</title>
        <authorList>
            <person name="Lai Q."/>
            <person name="Cao J."/>
            <person name="Dupont S."/>
            <person name="Shao Z."/>
            <person name="Jebbar M."/>
            <person name="Alain K."/>
        </authorList>
    </citation>
    <scope>NUCLEOTIDE SEQUENCE [LARGE SCALE GENOMIC DNA]</scope>
    <source>
        <strain evidence="11 12">S606</strain>
    </source>
</reference>
<keyword evidence="5 9" id="KW-0342">GTP-binding</keyword>
<comment type="domain">
    <text evidence="9">Composed of three domains: the N-terminal N domain, which is responsible for interactions with the ribosome, the central G domain, which binds GTP, and the C-terminal M domain, which binds the RNA and the signal sequence of the RNC.</text>
</comment>
<dbReference type="RefSeq" id="WP_068543054.1">
    <property type="nucleotide sequence ID" value="NZ_LSFI01000043.1"/>
</dbReference>
<comment type="caution">
    <text evidence="9">Lacks conserved residue(s) required for the propagation of feature annotation.</text>
</comment>
<dbReference type="SMART" id="SM00962">
    <property type="entry name" value="SRP54"/>
    <property type="match status" value="1"/>
</dbReference>
<dbReference type="SMART" id="SM00963">
    <property type="entry name" value="SRP54_N"/>
    <property type="match status" value="1"/>
</dbReference>
<feature type="binding site" evidence="9">
    <location>
        <begin position="189"/>
        <end position="193"/>
    </location>
    <ligand>
        <name>GTP</name>
        <dbReference type="ChEBI" id="CHEBI:37565"/>
    </ligand>
</feature>
<dbReference type="FunFam" id="3.40.50.300:FF:000022">
    <property type="entry name" value="Signal recognition particle 54 kDa subunit"/>
    <property type="match status" value="1"/>
</dbReference>
<comment type="catalytic activity">
    <reaction evidence="8 9">
        <text>GTP + H2O = GDP + phosphate + H(+)</text>
        <dbReference type="Rhea" id="RHEA:19669"/>
        <dbReference type="ChEBI" id="CHEBI:15377"/>
        <dbReference type="ChEBI" id="CHEBI:15378"/>
        <dbReference type="ChEBI" id="CHEBI:37565"/>
        <dbReference type="ChEBI" id="CHEBI:43474"/>
        <dbReference type="ChEBI" id="CHEBI:58189"/>
        <dbReference type="EC" id="3.6.5.4"/>
    </reaction>
</comment>
<dbReference type="STRING" id="1795632.TH606_08875"/>
<dbReference type="EC" id="3.6.5.4" evidence="9"/>
<gene>
    <name evidence="9" type="primary">ffh</name>
    <name evidence="11" type="ORF">TH606_08875</name>
</gene>
<dbReference type="PANTHER" id="PTHR11564">
    <property type="entry name" value="SIGNAL RECOGNITION PARTICLE 54K PROTEIN SRP54"/>
    <property type="match status" value="1"/>
</dbReference>
<feature type="domain" description="SRP54-type proteins GTP-binding" evidence="10">
    <location>
        <begin position="268"/>
        <end position="281"/>
    </location>
</feature>
<keyword evidence="4 9" id="KW-0694">RNA-binding</keyword>
<comment type="subunit">
    <text evidence="9">Part of the signal recognition particle protein translocation system, which is composed of SRP and FtsY.</text>
</comment>
<dbReference type="GO" id="GO:0003924">
    <property type="term" value="F:GTPase activity"/>
    <property type="evidence" value="ECO:0007669"/>
    <property type="project" value="UniProtKB-UniRule"/>
</dbReference>
<dbReference type="GO" id="GO:0006614">
    <property type="term" value="P:SRP-dependent cotranslational protein targeting to membrane"/>
    <property type="evidence" value="ECO:0007669"/>
    <property type="project" value="InterPro"/>
</dbReference>
<keyword evidence="2 9" id="KW-0547">Nucleotide-binding</keyword>
<sequence length="442" mass="49182">MFENLSDRLESTFKKLRGRGKLTPSDVEKGLREVRLALLEADVNFRVVKDFINRVKERALGAEVLESLTPAQQLIKIVHEELIHTLGETAVPLNLSGPKPIPILLVGLQGSGKTTTAAKLARFLKKKNLKPFLVPADVYRPAAIDQLKTLARQVGVACFDTQPDQKPVDIVKHAMAEAKAKGYDVVIIDTAGRLHIDEEMMNEVEEIKKAVEPRDVLLVADAMTGQDAVNIAKSFHEKVGLTGVVLTKVEGDARGGAALSIRAVTGCPIKFLGVGEKLDALEVFHPDRMASRILGMGDVLSLIEKAQEAFDIKKAKELEKKLKRDAFTLEDLRDQIRQMKRLGSLESIIKLIPGIGNKLKDMPFDEKELVRMEAILNSMTPQERRYPKILNASRKRRIAKGSGTTVQDVNRLLKSYEEMRKLFKQMRKKGGLQALARNLFGM</sequence>
<evidence type="ECO:0000256" key="7">
    <source>
        <dbReference type="ARBA" id="ARBA00023274"/>
    </source>
</evidence>
<comment type="subcellular location">
    <subcellularLocation>
        <location evidence="9">Cytoplasm</location>
    </subcellularLocation>
    <text evidence="9">The SRP-RNC complex is targeted to the cytoplasmic membrane.</text>
</comment>
<dbReference type="InterPro" id="IPR003593">
    <property type="entry name" value="AAA+_ATPase"/>
</dbReference>
<dbReference type="PROSITE" id="PS00300">
    <property type="entry name" value="SRP54"/>
    <property type="match status" value="1"/>
</dbReference>
<keyword evidence="9" id="KW-0963">Cytoplasm</keyword>
<dbReference type="InterPro" id="IPR027417">
    <property type="entry name" value="P-loop_NTPase"/>
</dbReference>
<dbReference type="PANTHER" id="PTHR11564:SF5">
    <property type="entry name" value="SIGNAL RECOGNITION PARTICLE SUBUNIT SRP54"/>
    <property type="match status" value="1"/>
</dbReference>
<dbReference type="OrthoDB" id="9804720at2"/>
<dbReference type="GO" id="GO:0008312">
    <property type="term" value="F:7S RNA binding"/>
    <property type="evidence" value="ECO:0007669"/>
    <property type="project" value="InterPro"/>
</dbReference>
<dbReference type="InterPro" id="IPR022941">
    <property type="entry name" value="SRP54"/>
</dbReference>
<evidence type="ECO:0000256" key="2">
    <source>
        <dbReference type="ARBA" id="ARBA00022741"/>
    </source>
</evidence>
<dbReference type="Gene3D" id="1.10.260.30">
    <property type="entry name" value="Signal recognition particle, SRP54 subunit, M-domain"/>
    <property type="match status" value="1"/>
</dbReference>
<proteinExistence type="inferred from homology"/>
<dbReference type="SUPFAM" id="SSF52540">
    <property type="entry name" value="P-loop containing nucleoside triphosphate hydrolases"/>
    <property type="match status" value="1"/>
</dbReference>
<keyword evidence="7 9" id="KW-0687">Ribonucleoprotein</keyword>
<dbReference type="InterPro" id="IPR013822">
    <property type="entry name" value="Signal_recog_particl_SRP54_hlx"/>
</dbReference>
<accession>A0A177E5J6</accession>
<comment type="caution">
    <text evidence="11">The sequence shown here is derived from an EMBL/GenBank/DDBJ whole genome shotgun (WGS) entry which is preliminary data.</text>
</comment>
<dbReference type="GO" id="GO:0005525">
    <property type="term" value="F:GTP binding"/>
    <property type="evidence" value="ECO:0007669"/>
    <property type="project" value="UniProtKB-UniRule"/>
</dbReference>
<dbReference type="Gene3D" id="1.20.120.140">
    <property type="entry name" value="Signal recognition particle SRP54, nucleotide-binding domain"/>
    <property type="match status" value="1"/>
</dbReference>
<evidence type="ECO:0000256" key="3">
    <source>
        <dbReference type="ARBA" id="ARBA00022801"/>
    </source>
</evidence>
<dbReference type="InterPro" id="IPR036891">
    <property type="entry name" value="Signal_recog_part_SRP54_M_sf"/>
</dbReference>
<evidence type="ECO:0000256" key="6">
    <source>
        <dbReference type="ARBA" id="ARBA00023135"/>
    </source>
</evidence>
<evidence type="ECO:0000313" key="11">
    <source>
        <dbReference type="EMBL" id="OAG27048.1"/>
    </source>
</evidence>
<evidence type="ECO:0000313" key="12">
    <source>
        <dbReference type="Proteomes" id="UP000076964"/>
    </source>
</evidence>
<dbReference type="GO" id="GO:0048500">
    <property type="term" value="C:signal recognition particle"/>
    <property type="evidence" value="ECO:0007669"/>
    <property type="project" value="UniProtKB-UniRule"/>
</dbReference>
<dbReference type="HAMAP" id="MF_00306">
    <property type="entry name" value="SRP54"/>
    <property type="match status" value="1"/>
</dbReference>
<dbReference type="InterPro" id="IPR004125">
    <property type="entry name" value="Signal_recog_particle_SRP54_M"/>
</dbReference>
<dbReference type="InterPro" id="IPR042101">
    <property type="entry name" value="SRP54_N_sf"/>
</dbReference>
<dbReference type="AlphaFoldDB" id="A0A177E5J6"/>
<evidence type="ECO:0000256" key="1">
    <source>
        <dbReference type="ARBA" id="ARBA00005450"/>
    </source>
</evidence>
<dbReference type="Gene3D" id="3.40.50.300">
    <property type="entry name" value="P-loop containing nucleotide triphosphate hydrolases"/>
    <property type="match status" value="1"/>
</dbReference>
<comment type="similarity">
    <text evidence="1 9">Belongs to the GTP-binding SRP family. SRP54 subfamily.</text>
</comment>